<feature type="non-terminal residue" evidence="4">
    <location>
        <position position="70"/>
    </location>
</feature>
<keyword evidence="5" id="KW-1185">Reference proteome</keyword>
<gene>
    <name evidence="4" type="ORF">M9458_014308</name>
</gene>
<feature type="non-terminal residue" evidence="4">
    <location>
        <position position="1"/>
    </location>
</feature>
<evidence type="ECO:0000313" key="5">
    <source>
        <dbReference type="Proteomes" id="UP001529510"/>
    </source>
</evidence>
<proteinExistence type="predicted"/>
<dbReference type="Proteomes" id="UP001529510">
    <property type="component" value="Unassembled WGS sequence"/>
</dbReference>
<dbReference type="GO" id="GO:0005737">
    <property type="term" value="C:cytoplasm"/>
    <property type="evidence" value="ECO:0007669"/>
    <property type="project" value="UniProtKB-SubCell"/>
</dbReference>
<dbReference type="AlphaFoldDB" id="A0ABD0QZF4"/>
<sequence length="70" mass="8444">LMKQNALYQKSQDGQSGYDTRFVTKLLRNYRSHPAILKIPNELFYENELQVFANQMEREAFCHWEHLPKK</sequence>
<dbReference type="InterPro" id="IPR041679">
    <property type="entry name" value="DNA2/NAM7-like_C"/>
</dbReference>
<accession>A0ABD0QZF4</accession>
<comment type="caution">
    <text evidence="4">The sequence shown here is derived from an EMBL/GenBank/DDBJ whole genome shotgun (WGS) entry which is preliminary data.</text>
</comment>
<evidence type="ECO:0000259" key="3">
    <source>
        <dbReference type="Pfam" id="PF13087"/>
    </source>
</evidence>
<dbReference type="PANTHER" id="PTHR45418">
    <property type="entry name" value="CANCER/TESTIS ANTIGEN 55"/>
    <property type="match status" value="1"/>
</dbReference>
<dbReference type="PANTHER" id="PTHR45418:SF1">
    <property type="entry name" value="CANCER_TESTIS ANTIGEN 55"/>
    <property type="match status" value="1"/>
</dbReference>
<organism evidence="4 5">
    <name type="scientific">Cirrhinus mrigala</name>
    <name type="common">Mrigala</name>
    <dbReference type="NCBI Taxonomy" id="683832"/>
    <lineage>
        <taxon>Eukaryota</taxon>
        <taxon>Metazoa</taxon>
        <taxon>Chordata</taxon>
        <taxon>Craniata</taxon>
        <taxon>Vertebrata</taxon>
        <taxon>Euteleostomi</taxon>
        <taxon>Actinopterygii</taxon>
        <taxon>Neopterygii</taxon>
        <taxon>Teleostei</taxon>
        <taxon>Ostariophysi</taxon>
        <taxon>Cypriniformes</taxon>
        <taxon>Cyprinidae</taxon>
        <taxon>Labeoninae</taxon>
        <taxon>Labeonini</taxon>
        <taxon>Cirrhinus</taxon>
    </lineage>
</organism>
<evidence type="ECO:0000313" key="4">
    <source>
        <dbReference type="EMBL" id="KAL0191610.1"/>
    </source>
</evidence>
<evidence type="ECO:0000256" key="1">
    <source>
        <dbReference type="ARBA" id="ARBA00004496"/>
    </source>
</evidence>
<comment type="subcellular location">
    <subcellularLocation>
        <location evidence="1">Cytoplasm</location>
    </subcellularLocation>
</comment>
<dbReference type="SUPFAM" id="SSF52540">
    <property type="entry name" value="P-loop containing nucleoside triphosphate hydrolases"/>
    <property type="match status" value="1"/>
</dbReference>
<reference evidence="4 5" key="1">
    <citation type="submission" date="2024-05" db="EMBL/GenBank/DDBJ databases">
        <title>Genome sequencing and assembly of Indian major carp, Cirrhinus mrigala (Hamilton, 1822).</title>
        <authorList>
            <person name="Mohindra V."/>
            <person name="Chowdhury L.M."/>
            <person name="Lal K."/>
            <person name="Jena J.K."/>
        </authorList>
    </citation>
    <scope>NUCLEOTIDE SEQUENCE [LARGE SCALE GENOMIC DNA]</scope>
    <source>
        <strain evidence="4">CM1030</strain>
        <tissue evidence="4">Blood</tissue>
    </source>
</reference>
<feature type="domain" description="DNA2/NAM7 helicase-like C-terminal" evidence="3">
    <location>
        <begin position="20"/>
        <end position="61"/>
    </location>
</feature>
<name>A0ABD0QZF4_CIRMR</name>
<dbReference type="InterPro" id="IPR027417">
    <property type="entry name" value="P-loop_NTPase"/>
</dbReference>
<protein>
    <recommendedName>
        <fullName evidence="3">DNA2/NAM7 helicase-like C-terminal domain-containing protein</fullName>
    </recommendedName>
</protein>
<dbReference type="Pfam" id="PF13087">
    <property type="entry name" value="AAA_12"/>
    <property type="match status" value="1"/>
</dbReference>
<dbReference type="EMBL" id="JAMKFB020000006">
    <property type="protein sequence ID" value="KAL0191610.1"/>
    <property type="molecule type" value="Genomic_DNA"/>
</dbReference>
<evidence type="ECO:0000256" key="2">
    <source>
        <dbReference type="ARBA" id="ARBA00022490"/>
    </source>
</evidence>
<dbReference type="Gene3D" id="3.40.50.300">
    <property type="entry name" value="P-loop containing nucleotide triphosphate hydrolases"/>
    <property type="match status" value="1"/>
</dbReference>
<keyword evidence="2" id="KW-0963">Cytoplasm</keyword>